<dbReference type="Proteomes" id="UP000245771">
    <property type="component" value="Unassembled WGS sequence"/>
</dbReference>
<keyword evidence="3" id="KW-1185">Reference proteome</keyword>
<dbReference type="OrthoDB" id="5564877at2759"/>
<dbReference type="PANTHER" id="PTHR39473:SF1">
    <property type="entry name" value="DINB-LIKE DOMAIN-CONTAINING PROTEIN"/>
    <property type="match status" value="1"/>
</dbReference>
<evidence type="ECO:0008006" key="4">
    <source>
        <dbReference type="Google" id="ProtNLM"/>
    </source>
</evidence>
<evidence type="ECO:0000256" key="1">
    <source>
        <dbReference type="SAM" id="MobiDB-lite"/>
    </source>
</evidence>
<reference evidence="2 3" key="1">
    <citation type="journal article" date="2018" name="Mol. Biol. Evol.">
        <title>Broad Genomic Sampling Reveals a Smut Pathogenic Ancestry of the Fungal Clade Ustilaginomycotina.</title>
        <authorList>
            <person name="Kijpornyongpan T."/>
            <person name="Mondo S.J."/>
            <person name="Barry K."/>
            <person name="Sandor L."/>
            <person name="Lee J."/>
            <person name="Lipzen A."/>
            <person name="Pangilinan J."/>
            <person name="LaButti K."/>
            <person name="Hainaut M."/>
            <person name="Henrissat B."/>
            <person name="Grigoriev I.V."/>
            <person name="Spatafora J.W."/>
            <person name="Aime M.C."/>
        </authorList>
    </citation>
    <scope>NUCLEOTIDE SEQUENCE [LARGE SCALE GENOMIC DNA]</scope>
    <source>
        <strain evidence="2 3">MCA 3882</strain>
    </source>
</reference>
<dbReference type="EMBL" id="KZ819607">
    <property type="protein sequence ID" value="PWN31844.1"/>
    <property type="molecule type" value="Genomic_DNA"/>
</dbReference>
<dbReference type="PANTHER" id="PTHR39473">
    <property type="match status" value="1"/>
</dbReference>
<proteinExistence type="predicted"/>
<dbReference type="RefSeq" id="XP_025352146.1">
    <property type="nucleotide sequence ID" value="XM_025496814.1"/>
</dbReference>
<sequence length="224" mass="25238">MERNSHEAGPSSASVNLEATSREEARQTIVASLVQILDQPLAMLRDGTVGDQQMRAESRLIPGSTLGKHLRHVHDHYRVLLDSIESSSKRNDGGDEGIDLDYDKRTRVVPLETSAKSALQEFESTIDRIQRIFNRKQGQDASWDVHLDRHVRLSATTPAEIELSSSLGRELWFVCLHAIHHYALARVILVHELGLQINDSFGVAPSTMVMRLWRQASSQWKSKL</sequence>
<dbReference type="STRING" id="1280837.A0A316V3L3"/>
<gene>
    <name evidence="2" type="ORF">FA14DRAFT_127674</name>
</gene>
<dbReference type="InParanoid" id="A0A316V3L3"/>
<dbReference type="GeneID" id="37018595"/>
<dbReference type="AlphaFoldDB" id="A0A316V3L3"/>
<name>A0A316V3L3_9BASI</name>
<protein>
    <recommendedName>
        <fullName evidence="4">DinB-like domain-containing protein</fullName>
    </recommendedName>
</protein>
<evidence type="ECO:0000313" key="3">
    <source>
        <dbReference type="Proteomes" id="UP000245771"/>
    </source>
</evidence>
<evidence type="ECO:0000313" key="2">
    <source>
        <dbReference type="EMBL" id="PWN31844.1"/>
    </source>
</evidence>
<organism evidence="2 3">
    <name type="scientific">Meira miltonrushii</name>
    <dbReference type="NCBI Taxonomy" id="1280837"/>
    <lineage>
        <taxon>Eukaryota</taxon>
        <taxon>Fungi</taxon>
        <taxon>Dikarya</taxon>
        <taxon>Basidiomycota</taxon>
        <taxon>Ustilaginomycotina</taxon>
        <taxon>Exobasidiomycetes</taxon>
        <taxon>Exobasidiales</taxon>
        <taxon>Brachybasidiaceae</taxon>
        <taxon>Meira</taxon>
    </lineage>
</organism>
<accession>A0A316V3L3</accession>
<feature type="region of interest" description="Disordered" evidence="1">
    <location>
        <begin position="1"/>
        <end position="20"/>
    </location>
</feature>